<organism evidence="3 4">
    <name type="scientific">Lophiotrema nucula</name>
    <dbReference type="NCBI Taxonomy" id="690887"/>
    <lineage>
        <taxon>Eukaryota</taxon>
        <taxon>Fungi</taxon>
        <taxon>Dikarya</taxon>
        <taxon>Ascomycota</taxon>
        <taxon>Pezizomycotina</taxon>
        <taxon>Dothideomycetes</taxon>
        <taxon>Pleosporomycetidae</taxon>
        <taxon>Pleosporales</taxon>
        <taxon>Lophiotremataceae</taxon>
        <taxon>Lophiotrema</taxon>
    </lineage>
</organism>
<proteinExistence type="predicted"/>
<dbReference type="PANTHER" id="PTHR10927">
    <property type="entry name" value="RIBOSOME MATURATION PROTEIN SBDS"/>
    <property type="match status" value="1"/>
</dbReference>
<dbReference type="OrthoDB" id="2567806at2759"/>
<protein>
    <submittedName>
        <fullName evidence="3">Putative RNA binding protein</fullName>
    </submittedName>
</protein>
<feature type="domain" description="Ribosome maturation protein SDO1/SBDS N-terminal" evidence="2">
    <location>
        <begin position="8"/>
        <end position="99"/>
    </location>
</feature>
<feature type="region of interest" description="Disordered" evidence="1">
    <location>
        <begin position="90"/>
        <end position="114"/>
    </location>
</feature>
<dbReference type="InterPro" id="IPR039100">
    <property type="entry name" value="Sdo1/SBDS-like"/>
</dbReference>
<dbReference type="AlphaFoldDB" id="A0A6A5Z743"/>
<evidence type="ECO:0000256" key="1">
    <source>
        <dbReference type="SAM" id="MobiDB-lite"/>
    </source>
</evidence>
<dbReference type="PANTHER" id="PTHR10927:SF2">
    <property type="entry name" value="RESTRICTION OF TELOMERE CAPPING PROTEIN 3"/>
    <property type="match status" value="1"/>
</dbReference>
<evidence type="ECO:0000313" key="3">
    <source>
        <dbReference type="EMBL" id="KAF2115105.1"/>
    </source>
</evidence>
<sequence>MPRGNDSQTKVHYKGSEDDFVIFVDSAKAVQDWKEDSSIPLSQVVSGWKVFVTHKHGAQGILDTASNGSLESEFGTHKEDDVVKAILEKGELQETEARERSGDKNITAGPTVAH</sequence>
<dbReference type="Pfam" id="PF01172">
    <property type="entry name" value="SBDS_N"/>
    <property type="match status" value="1"/>
</dbReference>
<dbReference type="Gene3D" id="3.30.1250.10">
    <property type="entry name" value="Ribosome maturation protein SBDS, N-terminal domain"/>
    <property type="match status" value="1"/>
</dbReference>
<accession>A0A6A5Z743</accession>
<reference evidence="3" key="1">
    <citation type="journal article" date="2020" name="Stud. Mycol.">
        <title>101 Dothideomycetes genomes: a test case for predicting lifestyles and emergence of pathogens.</title>
        <authorList>
            <person name="Haridas S."/>
            <person name="Albert R."/>
            <person name="Binder M."/>
            <person name="Bloem J."/>
            <person name="Labutti K."/>
            <person name="Salamov A."/>
            <person name="Andreopoulos B."/>
            <person name="Baker S."/>
            <person name="Barry K."/>
            <person name="Bills G."/>
            <person name="Bluhm B."/>
            <person name="Cannon C."/>
            <person name="Castanera R."/>
            <person name="Culley D."/>
            <person name="Daum C."/>
            <person name="Ezra D."/>
            <person name="Gonzalez J."/>
            <person name="Henrissat B."/>
            <person name="Kuo A."/>
            <person name="Liang C."/>
            <person name="Lipzen A."/>
            <person name="Lutzoni F."/>
            <person name="Magnuson J."/>
            <person name="Mondo S."/>
            <person name="Nolan M."/>
            <person name="Ohm R."/>
            <person name="Pangilinan J."/>
            <person name="Park H.-J."/>
            <person name="Ramirez L."/>
            <person name="Alfaro M."/>
            <person name="Sun H."/>
            <person name="Tritt A."/>
            <person name="Yoshinaga Y."/>
            <person name="Zwiers L.-H."/>
            <person name="Turgeon B."/>
            <person name="Goodwin S."/>
            <person name="Spatafora J."/>
            <person name="Crous P."/>
            <person name="Grigoriev I."/>
        </authorList>
    </citation>
    <scope>NUCLEOTIDE SEQUENCE</scope>
    <source>
        <strain evidence="3">CBS 627.86</strain>
    </source>
</reference>
<dbReference type="InterPro" id="IPR036786">
    <property type="entry name" value="Ribosome_mat_SBDS_N_sf"/>
</dbReference>
<name>A0A6A5Z743_9PLEO</name>
<gene>
    <name evidence="3" type="ORF">BDV96DRAFT_600238</name>
</gene>
<dbReference type="EMBL" id="ML977324">
    <property type="protein sequence ID" value="KAF2115105.1"/>
    <property type="molecule type" value="Genomic_DNA"/>
</dbReference>
<dbReference type="Proteomes" id="UP000799770">
    <property type="component" value="Unassembled WGS sequence"/>
</dbReference>
<dbReference type="SUPFAM" id="SSF89895">
    <property type="entry name" value="FYSH domain"/>
    <property type="match status" value="1"/>
</dbReference>
<keyword evidence="4" id="KW-1185">Reference proteome</keyword>
<dbReference type="InterPro" id="IPR019783">
    <property type="entry name" value="SDO1/SBDS_N"/>
</dbReference>
<feature type="compositionally biased region" description="Basic and acidic residues" evidence="1">
    <location>
        <begin position="90"/>
        <end position="103"/>
    </location>
</feature>
<evidence type="ECO:0000313" key="4">
    <source>
        <dbReference type="Proteomes" id="UP000799770"/>
    </source>
</evidence>
<evidence type="ECO:0000259" key="2">
    <source>
        <dbReference type="Pfam" id="PF01172"/>
    </source>
</evidence>